<comment type="caution">
    <text evidence="2">The sequence shown here is derived from an EMBL/GenBank/DDBJ whole genome shotgun (WGS) entry which is preliminary data.</text>
</comment>
<keyword evidence="3" id="KW-1185">Reference proteome</keyword>
<feature type="transmembrane region" description="Helical" evidence="1">
    <location>
        <begin position="116"/>
        <end position="137"/>
    </location>
</feature>
<keyword evidence="1" id="KW-0812">Transmembrane</keyword>
<evidence type="ECO:0000313" key="3">
    <source>
        <dbReference type="Proteomes" id="UP000289340"/>
    </source>
</evidence>
<feature type="non-terminal residue" evidence="2">
    <location>
        <position position="1"/>
    </location>
</feature>
<dbReference type="Proteomes" id="UP000289340">
    <property type="component" value="Chromosome 20"/>
</dbReference>
<sequence>AIPAPCPQVFSAMAEEFMNGFVHQNGIAVITHNPLKAIPAPRPQVAEDEFLPQHIHLKRFRLHARKLLRTSFYRNTFTSVFFAMAEEFVNGFVHQNGIAVITHNPPKGDGEKKTKIWIILAVVVGLICLGIHIFLVWRFKRKPKAISSAFGYNNNIETCFSSWHETFFSSNSRKGKETRDMNDEPHTHRVLLLPLGLFTPPALALVFYQVA</sequence>
<reference evidence="2 3" key="1">
    <citation type="submission" date="2018-09" db="EMBL/GenBank/DDBJ databases">
        <title>A high-quality reference genome of wild soybean provides a powerful tool to mine soybean genomes.</title>
        <authorList>
            <person name="Xie M."/>
            <person name="Chung C.Y.L."/>
            <person name="Li M.-W."/>
            <person name="Wong F.-L."/>
            <person name="Chan T.-F."/>
            <person name="Lam H.-M."/>
        </authorList>
    </citation>
    <scope>NUCLEOTIDE SEQUENCE [LARGE SCALE GENOMIC DNA]</scope>
    <source>
        <strain evidence="3">cv. W05</strain>
        <tissue evidence="2">Hypocotyl of etiolated seedlings</tissue>
    </source>
</reference>
<gene>
    <name evidence="2" type="ORF">D0Y65_053518</name>
</gene>
<name>A0A445F261_GLYSO</name>
<keyword evidence="1" id="KW-0472">Membrane</keyword>
<proteinExistence type="predicted"/>
<dbReference type="EMBL" id="QZWG01000020">
    <property type="protein sequence ID" value="RZB42945.1"/>
    <property type="molecule type" value="Genomic_DNA"/>
</dbReference>
<accession>A0A445F261</accession>
<evidence type="ECO:0000313" key="2">
    <source>
        <dbReference type="EMBL" id="RZB42945.1"/>
    </source>
</evidence>
<keyword evidence="1" id="KW-1133">Transmembrane helix</keyword>
<evidence type="ECO:0000256" key="1">
    <source>
        <dbReference type="SAM" id="Phobius"/>
    </source>
</evidence>
<protein>
    <submittedName>
        <fullName evidence="2">Uncharacterized protein</fullName>
    </submittedName>
</protein>
<dbReference type="AlphaFoldDB" id="A0A445F261"/>
<organism evidence="2 3">
    <name type="scientific">Glycine soja</name>
    <name type="common">Wild soybean</name>
    <dbReference type="NCBI Taxonomy" id="3848"/>
    <lineage>
        <taxon>Eukaryota</taxon>
        <taxon>Viridiplantae</taxon>
        <taxon>Streptophyta</taxon>
        <taxon>Embryophyta</taxon>
        <taxon>Tracheophyta</taxon>
        <taxon>Spermatophyta</taxon>
        <taxon>Magnoliopsida</taxon>
        <taxon>eudicotyledons</taxon>
        <taxon>Gunneridae</taxon>
        <taxon>Pentapetalae</taxon>
        <taxon>rosids</taxon>
        <taxon>fabids</taxon>
        <taxon>Fabales</taxon>
        <taxon>Fabaceae</taxon>
        <taxon>Papilionoideae</taxon>
        <taxon>50 kb inversion clade</taxon>
        <taxon>NPAAA clade</taxon>
        <taxon>indigoferoid/millettioid clade</taxon>
        <taxon>Phaseoleae</taxon>
        <taxon>Glycine</taxon>
        <taxon>Glycine subgen. Soja</taxon>
    </lineage>
</organism>
<feature type="transmembrane region" description="Helical" evidence="1">
    <location>
        <begin position="190"/>
        <end position="210"/>
    </location>
</feature>